<feature type="compositionally biased region" description="Basic and acidic residues" evidence="1">
    <location>
        <begin position="53"/>
        <end position="62"/>
    </location>
</feature>
<evidence type="ECO:0000313" key="2">
    <source>
        <dbReference type="EMBL" id="PIK49872.1"/>
    </source>
</evidence>
<proteinExistence type="predicted"/>
<protein>
    <submittedName>
        <fullName evidence="2">Uncharacterized protein</fullName>
    </submittedName>
</protein>
<keyword evidence="3" id="KW-1185">Reference proteome</keyword>
<evidence type="ECO:0000313" key="3">
    <source>
        <dbReference type="Proteomes" id="UP000230750"/>
    </source>
</evidence>
<sequence>MTGPRCANALNDGPDSGGPNVLDENFEDEGPRGFCTYRGGKLIITINLRGETKGSTRVEPTTRTEPSGIVSMETNGLNPSQNFPSIHRNNGMEKAKLKTAENSNAKARGFMRKSTEQTMNDRLKNMNMDFSHDNTICGDAFPPRVQQTIDAFETTVSGLFVDDVTIRCIILNCRITNNEALDLLWKQYEDGSLQEKLKRHLELCSNDDSFRDVSVCISRHDYVSCKHKLTEQKLLHRLGNTDIKTEHVSDQMKKQSK</sequence>
<accession>A0A2G8KPD1</accession>
<gene>
    <name evidence="2" type="ORF">BSL78_13243</name>
</gene>
<reference evidence="2 3" key="1">
    <citation type="journal article" date="2017" name="PLoS Biol.">
        <title>The sea cucumber genome provides insights into morphological evolution and visceral regeneration.</title>
        <authorList>
            <person name="Zhang X."/>
            <person name="Sun L."/>
            <person name="Yuan J."/>
            <person name="Sun Y."/>
            <person name="Gao Y."/>
            <person name="Zhang L."/>
            <person name="Li S."/>
            <person name="Dai H."/>
            <person name="Hamel J.F."/>
            <person name="Liu C."/>
            <person name="Yu Y."/>
            <person name="Liu S."/>
            <person name="Lin W."/>
            <person name="Guo K."/>
            <person name="Jin S."/>
            <person name="Xu P."/>
            <person name="Storey K.B."/>
            <person name="Huan P."/>
            <person name="Zhang T."/>
            <person name="Zhou Y."/>
            <person name="Zhang J."/>
            <person name="Lin C."/>
            <person name="Li X."/>
            <person name="Xing L."/>
            <person name="Huo D."/>
            <person name="Sun M."/>
            <person name="Wang L."/>
            <person name="Mercier A."/>
            <person name="Li F."/>
            <person name="Yang H."/>
            <person name="Xiang J."/>
        </authorList>
    </citation>
    <scope>NUCLEOTIDE SEQUENCE [LARGE SCALE GENOMIC DNA]</scope>
    <source>
        <strain evidence="2">Shaxun</strain>
        <tissue evidence="2">Muscle</tissue>
    </source>
</reference>
<comment type="caution">
    <text evidence="2">The sequence shown here is derived from an EMBL/GenBank/DDBJ whole genome shotgun (WGS) entry which is preliminary data.</text>
</comment>
<dbReference type="Proteomes" id="UP000230750">
    <property type="component" value="Unassembled WGS sequence"/>
</dbReference>
<evidence type="ECO:0000256" key="1">
    <source>
        <dbReference type="SAM" id="MobiDB-lite"/>
    </source>
</evidence>
<feature type="region of interest" description="Disordered" evidence="1">
    <location>
        <begin position="53"/>
        <end position="82"/>
    </location>
</feature>
<feature type="compositionally biased region" description="Polar residues" evidence="1">
    <location>
        <begin position="72"/>
        <end position="82"/>
    </location>
</feature>
<name>A0A2G8KPD1_STIJA</name>
<organism evidence="2 3">
    <name type="scientific">Stichopus japonicus</name>
    <name type="common">Sea cucumber</name>
    <dbReference type="NCBI Taxonomy" id="307972"/>
    <lineage>
        <taxon>Eukaryota</taxon>
        <taxon>Metazoa</taxon>
        <taxon>Echinodermata</taxon>
        <taxon>Eleutherozoa</taxon>
        <taxon>Echinozoa</taxon>
        <taxon>Holothuroidea</taxon>
        <taxon>Aspidochirotacea</taxon>
        <taxon>Aspidochirotida</taxon>
        <taxon>Stichopodidae</taxon>
        <taxon>Apostichopus</taxon>
    </lineage>
</organism>
<dbReference type="EMBL" id="MRZV01000443">
    <property type="protein sequence ID" value="PIK49872.1"/>
    <property type="molecule type" value="Genomic_DNA"/>
</dbReference>
<dbReference type="AlphaFoldDB" id="A0A2G8KPD1"/>
<feature type="region of interest" description="Disordered" evidence="1">
    <location>
        <begin position="1"/>
        <end position="27"/>
    </location>
</feature>